<dbReference type="Proteomes" id="UP000806378">
    <property type="component" value="Unassembled WGS sequence"/>
</dbReference>
<comment type="similarity">
    <text evidence="1 2">Belongs to the BCP1 family.</text>
</comment>
<evidence type="ECO:0000256" key="2">
    <source>
        <dbReference type="PIRNR" id="PIRNR028983"/>
    </source>
</evidence>
<dbReference type="PANTHER" id="PTHR13261">
    <property type="entry name" value="BRCA2 AND CDKN1A INTERACTING PROTEIN"/>
    <property type="match status" value="1"/>
</dbReference>
<accession>A0A8T0CFP8</accession>
<organism evidence="4 5">
    <name type="scientific">Corymbia citriodora subsp. variegata</name>
    <dbReference type="NCBI Taxonomy" id="360336"/>
    <lineage>
        <taxon>Eukaryota</taxon>
        <taxon>Viridiplantae</taxon>
        <taxon>Streptophyta</taxon>
        <taxon>Embryophyta</taxon>
        <taxon>Tracheophyta</taxon>
        <taxon>Spermatophyta</taxon>
        <taxon>Magnoliopsida</taxon>
        <taxon>eudicotyledons</taxon>
        <taxon>Gunneridae</taxon>
        <taxon>Pentapetalae</taxon>
        <taxon>rosids</taxon>
        <taxon>malvids</taxon>
        <taxon>Myrtales</taxon>
        <taxon>Myrtaceae</taxon>
        <taxon>Myrtoideae</taxon>
        <taxon>Eucalypteae</taxon>
        <taxon>Corymbia</taxon>
    </lineage>
</organism>
<evidence type="ECO:0000256" key="3">
    <source>
        <dbReference type="SAM" id="MobiDB-lite"/>
    </source>
</evidence>
<dbReference type="PANTHER" id="PTHR13261:SF0">
    <property type="entry name" value="BRCA2 AND CDKN1A-INTERACTING PROTEIN"/>
    <property type="match status" value="1"/>
</dbReference>
<dbReference type="OrthoDB" id="27543at2759"/>
<protein>
    <recommendedName>
        <fullName evidence="2">Protein BCCIP homolog</fullName>
    </recommendedName>
</protein>
<dbReference type="Gramene" id="rna-gnl|WGS:JABURB|Cocit.L4783.1">
    <property type="protein sequence ID" value="cds-KAF7846243.1"/>
    <property type="gene ID" value="gene-BT93_L4783"/>
</dbReference>
<dbReference type="AlphaFoldDB" id="A0A8T0CFP8"/>
<dbReference type="PIRSF" id="PIRSF028983">
    <property type="entry name" value="BCP1"/>
    <property type="match status" value="1"/>
</dbReference>
<dbReference type="Pfam" id="PF13862">
    <property type="entry name" value="BCCIP"/>
    <property type="match status" value="1"/>
</dbReference>
<comment type="caution">
    <text evidence="4">The sequence shown here is derived from an EMBL/GenBank/DDBJ whole genome shotgun (WGS) entry which is preliminary data.</text>
</comment>
<evidence type="ECO:0000256" key="1">
    <source>
        <dbReference type="ARBA" id="ARBA00006781"/>
    </source>
</evidence>
<evidence type="ECO:0000313" key="4">
    <source>
        <dbReference type="EMBL" id="KAF7846243.1"/>
    </source>
</evidence>
<proteinExistence type="inferred from homology"/>
<feature type="region of interest" description="Disordered" evidence="3">
    <location>
        <begin position="1"/>
        <end position="23"/>
    </location>
</feature>
<keyword evidence="5" id="KW-1185">Reference proteome</keyword>
<sequence length="287" mass="31745">MPKRKSLSGDNAMDGVDDADDSGEDFDVVDVDFEWFDPDSEIDFEGIKSLLKQLFDLDAHQFDLSALTDLILGQPLLGSTVKVDGKETDAYAFLSVLNLREHKDKPCIMNLVQYLQARANSNPSLSGLSKVLSDPSATVGLILTERLINCPIEVIPPMYTMLQEEIQWALEQNEPYQFSHYVVLSKTYTEVNSKLDEEDSGPSSKKKKKANGAAAVVFPFHEEDEILQQYSLCHGGYDYITPADDGASDSKRAFQEAGIRPRSHAILLEAGRLAVATSRMAQTFAAD</sequence>
<reference evidence="4" key="1">
    <citation type="submission" date="2020-05" db="EMBL/GenBank/DDBJ databases">
        <title>WGS assembly of Corymbia citriodora subspecies variegata.</title>
        <authorList>
            <person name="Barry K."/>
            <person name="Hundley H."/>
            <person name="Shu S."/>
            <person name="Jenkins J."/>
            <person name="Grimwood J."/>
            <person name="Baten A."/>
        </authorList>
    </citation>
    <scope>NUCLEOTIDE SEQUENCE</scope>
    <source>
        <strain evidence="4">CV2-018</strain>
    </source>
</reference>
<dbReference type="GO" id="GO:0005634">
    <property type="term" value="C:nucleus"/>
    <property type="evidence" value="ECO:0007669"/>
    <property type="project" value="TreeGrafter"/>
</dbReference>
<evidence type="ECO:0000313" key="5">
    <source>
        <dbReference type="Proteomes" id="UP000806378"/>
    </source>
</evidence>
<name>A0A8T0CFP8_CORYI</name>
<gene>
    <name evidence="4" type="ORF">BT93_L4783</name>
</gene>
<dbReference type="EMBL" id="MU094242">
    <property type="protein sequence ID" value="KAF7846243.1"/>
    <property type="molecule type" value="Genomic_DNA"/>
</dbReference>
<dbReference type="InterPro" id="IPR025602">
    <property type="entry name" value="BCP1_family"/>
</dbReference>